<evidence type="ECO:0000256" key="5">
    <source>
        <dbReference type="ARBA" id="ARBA00023315"/>
    </source>
</evidence>
<proteinExistence type="predicted"/>
<accession>A0A8J7RQR0</accession>
<evidence type="ECO:0000313" key="7">
    <source>
        <dbReference type="EMBL" id="MBP3191262.1"/>
    </source>
</evidence>
<dbReference type="InterPro" id="IPR002123">
    <property type="entry name" value="Plipid/glycerol_acylTrfase"/>
</dbReference>
<keyword evidence="2" id="KW-0444">Lipid biosynthesis</keyword>
<name>A0A8J7RQR0_9BACT</name>
<feature type="domain" description="Phospholipid/glycerol acyltransferase" evidence="6">
    <location>
        <begin position="86"/>
        <end position="209"/>
    </location>
</feature>
<reference evidence="7" key="1">
    <citation type="submission" date="2021-02" db="EMBL/GenBank/DDBJ databases">
        <title>Natronogracilivirga saccharolytica gen. nov. sp. nov. a new anaerobic, haloalkiliphilic carbohydrate-fermenting bacterium from soda lake and proposing of Cyclonatronumiaceae fam. nov. in the phylum Balneolaeota.</title>
        <authorList>
            <person name="Zhilina T.N."/>
            <person name="Sorokin D.Y."/>
            <person name="Zavarzina D.G."/>
            <person name="Toshchakov S.V."/>
            <person name="Kublanov I.V."/>
        </authorList>
    </citation>
    <scope>NUCLEOTIDE SEQUENCE</scope>
    <source>
        <strain evidence="7">Z-1702</strain>
    </source>
</reference>
<dbReference type="GO" id="GO:0006629">
    <property type="term" value="P:lipid metabolic process"/>
    <property type="evidence" value="ECO:0007669"/>
    <property type="project" value="UniProtKB-KW"/>
</dbReference>
<protein>
    <submittedName>
        <fullName evidence="7">Lysophospholipid acyltransferase family protein</fullName>
    </submittedName>
</protein>
<dbReference type="InterPro" id="IPR016181">
    <property type="entry name" value="Acyl_CoA_acyltransferase"/>
</dbReference>
<sequence length="611" mass="70454">MGNQNKTVKIFNLDFEVEGAVRRNLLRLGRKPLEGLLSFKGLNNLYNDARNYETDQGFYDKLLERMNVNYHISKRDMERIPKEGRVVVVANHPFGGIEGIILASLLRSVRDDSKIFANYMLERIPELREVFFFVDPFGGRESVRANLATMKKSIQWLRDDHMLGMFPAGEVAHFSMGKRKIVESEWTESLAGIIRKTESPVLPVYFDGFNGPLFHALGLIHPRLRTAMLPRELLNKKDKDIEICIGKTIGYSKLKSFDDDSELVNYLRQRTFMLQNRSSDEEAESSSVSLSVSKEKMEPVIEAVPEEEVEQEIYSLPGSQMLLESNEFQVYHAVKRQAPKVLQEIGRLREVTFRGTHEGTGKSIDLDKFDEYYVHLFVWNKEKKEIVGAYRLGRTDNIIKRFGKKGLYTTTLFNIKSSLFDEISPALEMGRSFVRPEYQRSFAPLMLLWKGIGEYVVKYPKYRVLFGPVSISSEYHSMSRHLMVSFLKLHNYLPDMARKVKPKTPYRGRRMKGMDTKNRTMIRSIEDVSEMISEFENDEKGVPILLKQYLKLGGKLLGFNVDPDFSDVLDGLILVDLTKTDPKILKRYMGDKGLKSFYAHHDKAETQEEPA</sequence>
<dbReference type="GO" id="GO:0016746">
    <property type="term" value="F:acyltransferase activity"/>
    <property type="evidence" value="ECO:0007669"/>
    <property type="project" value="UniProtKB-KW"/>
</dbReference>
<dbReference type="SUPFAM" id="SSF55729">
    <property type="entry name" value="Acyl-CoA N-acyltransferases (Nat)"/>
    <property type="match status" value="1"/>
</dbReference>
<keyword evidence="3" id="KW-0808">Transferase</keyword>
<dbReference type="EMBL" id="JAFIDN010000001">
    <property type="protein sequence ID" value="MBP3191262.1"/>
    <property type="molecule type" value="Genomic_DNA"/>
</dbReference>
<evidence type="ECO:0000259" key="6">
    <source>
        <dbReference type="SMART" id="SM00563"/>
    </source>
</evidence>
<evidence type="ECO:0000256" key="2">
    <source>
        <dbReference type="ARBA" id="ARBA00022516"/>
    </source>
</evidence>
<dbReference type="SUPFAM" id="SSF69593">
    <property type="entry name" value="Glycerol-3-phosphate (1)-acyltransferase"/>
    <property type="match status" value="1"/>
</dbReference>
<dbReference type="Proteomes" id="UP000673975">
    <property type="component" value="Unassembled WGS sequence"/>
</dbReference>
<dbReference type="InterPro" id="IPR045746">
    <property type="entry name" value="ACT14924-like_Acyltransf_dom"/>
</dbReference>
<keyword evidence="8" id="KW-1185">Reference proteome</keyword>
<evidence type="ECO:0000313" key="8">
    <source>
        <dbReference type="Proteomes" id="UP000673975"/>
    </source>
</evidence>
<dbReference type="CDD" id="cd07986">
    <property type="entry name" value="LPLAT_ACT14924-like"/>
    <property type="match status" value="1"/>
</dbReference>
<dbReference type="SMART" id="SM00563">
    <property type="entry name" value="PlsC"/>
    <property type="match status" value="1"/>
</dbReference>
<dbReference type="InterPro" id="IPR052351">
    <property type="entry name" value="Ornithine_N-alpha-AT"/>
</dbReference>
<dbReference type="PANTHER" id="PTHR37323">
    <property type="entry name" value="GCN5-RELATED N-ACETYLTRANSFERASE"/>
    <property type="match status" value="1"/>
</dbReference>
<comment type="caution">
    <text evidence="7">The sequence shown here is derived from an EMBL/GenBank/DDBJ whole genome shotgun (WGS) entry which is preliminary data.</text>
</comment>
<evidence type="ECO:0000256" key="1">
    <source>
        <dbReference type="ARBA" id="ARBA00005189"/>
    </source>
</evidence>
<dbReference type="PANTHER" id="PTHR37323:SF1">
    <property type="entry name" value="L-ORNITHINE N(ALPHA)-ACYLTRANSFERASE"/>
    <property type="match status" value="1"/>
</dbReference>
<dbReference type="AlphaFoldDB" id="A0A8J7RQR0"/>
<comment type="pathway">
    <text evidence="1">Lipid metabolism.</text>
</comment>
<evidence type="ECO:0000256" key="4">
    <source>
        <dbReference type="ARBA" id="ARBA00023098"/>
    </source>
</evidence>
<gene>
    <name evidence="7" type="ORF">NATSA_01160</name>
</gene>
<dbReference type="RefSeq" id="WP_210509582.1">
    <property type="nucleotide sequence ID" value="NZ_JAFIDN010000001.1"/>
</dbReference>
<dbReference type="Gene3D" id="3.40.630.30">
    <property type="match status" value="1"/>
</dbReference>
<dbReference type="Pfam" id="PF19576">
    <property type="entry name" value="Acyltransf_2"/>
    <property type="match status" value="1"/>
</dbReference>
<organism evidence="7 8">
    <name type="scientific">Natronogracilivirga saccharolytica</name>
    <dbReference type="NCBI Taxonomy" id="2812953"/>
    <lineage>
        <taxon>Bacteria</taxon>
        <taxon>Pseudomonadati</taxon>
        <taxon>Balneolota</taxon>
        <taxon>Balneolia</taxon>
        <taxon>Balneolales</taxon>
        <taxon>Cyclonatronaceae</taxon>
        <taxon>Natronogracilivirga</taxon>
    </lineage>
</organism>
<evidence type="ECO:0000256" key="3">
    <source>
        <dbReference type="ARBA" id="ARBA00022679"/>
    </source>
</evidence>
<keyword evidence="5 7" id="KW-0012">Acyltransferase</keyword>
<keyword evidence="4" id="KW-0443">Lipid metabolism</keyword>
<dbReference type="Pfam" id="PF13444">
    <property type="entry name" value="Acetyltransf_5"/>
    <property type="match status" value="1"/>
</dbReference>